<dbReference type="Proteomes" id="UP000077202">
    <property type="component" value="Unassembled WGS sequence"/>
</dbReference>
<protein>
    <submittedName>
        <fullName evidence="2">Uncharacterized protein</fullName>
    </submittedName>
</protein>
<evidence type="ECO:0000313" key="3">
    <source>
        <dbReference type="Proteomes" id="UP000077202"/>
    </source>
</evidence>
<proteinExistence type="predicted"/>
<evidence type="ECO:0000313" key="2">
    <source>
        <dbReference type="EMBL" id="OAE34265.1"/>
    </source>
</evidence>
<accession>A0A176WP45</accession>
<comment type="caution">
    <text evidence="2">The sequence shown here is derived from an EMBL/GenBank/DDBJ whole genome shotgun (WGS) entry which is preliminary data.</text>
</comment>
<organism evidence="2 3">
    <name type="scientific">Marchantia polymorpha subsp. ruderalis</name>
    <dbReference type="NCBI Taxonomy" id="1480154"/>
    <lineage>
        <taxon>Eukaryota</taxon>
        <taxon>Viridiplantae</taxon>
        <taxon>Streptophyta</taxon>
        <taxon>Embryophyta</taxon>
        <taxon>Marchantiophyta</taxon>
        <taxon>Marchantiopsida</taxon>
        <taxon>Marchantiidae</taxon>
        <taxon>Marchantiales</taxon>
        <taxon>Marchantiaceae</taxon>
        <taxon>Marchantia</taxon>
    </lineage>
</organism>
<name>A0A176WP45_MARPO</name>
<reference evidence="2" key="1">
    <citation type="submission" date="2016-03" db="EMBL/GenBank/DDBJ databases">
        <title>Mechanisms controlling the formation of the plant cell surface in tip-growing cells are functionally conserved among land plants.</title>
        <authorList>
            <person name="Honkanen S."/>
            <person name="Jones V.A."/>
            <person name="Morieri G."/>
            <person name="Champion C."/>
            <person name="Hetherington A.J."/>
            <person name="Kelly S."/>
            <person name="Saint-Marcoux D."/>
            <person name="Proust H."/>
            <person name="Prescott H."/>
            <person name="Dolan L."/>
        </authorList>
    </citation>
    <scope>NUCLEOTIDE SEQUENCE [LARGE SCALE GENOMIC DNA]</scope>
    <source>
        <tissue evidence="2">Whole gametophyte</tissue>
    </source>
</reference>
<feature type="region of interest" description="Disordered" evidence="1">
    <location>
        <begin position="1"/>
        <end position="26"/>
    </location>
</feature>
<keyword evidence="3" id="KW-1185">Reference proteome</keyword>
<gene>
    <name evidence="2" type="ORF">AXG93_4145s1000</name>
</gene>
<dbReference type="EMBL" id="LVLJ01000431">
    <property type="protein sequence ID" value="OAE34265.1"/>
    <property type="molecule type" value="Genomic_DNA"/>
</dbReference>
<sequence>MDPQKTMAGRGVRHRQGEGQDGRKRRLPIIRKAAASKVTTMVSAAAAAAGKQASQPATDGLAGAVPELLAESEARRKCSLAGVGALHCCTSAASTASENRTRLCPPQAACNTAVSIFNGDFNSWCPFHVESAWMRDVERCPDAAPPASQLSRLESIRLEGQRGKPLAAYGRVTSLALLLPFCMRMVMTVHILAALPSDRRREPNACPVRLSTIFNEDRFLHVLALVAY</sequence>
<dbReference type="AlphaFoldDB" id="A0A176WP45"/>
<evidence type="ECO:0000256" key="1">
    <source>
        <dbReference type="SAM" id="MobiDB-lite"/>
    </source>
</evidence>